<sequence length="175" mass="19413">MCKGLSYLPSSCLEKANKMRVKLGHLAETHQNENVGLTDPHVHGEADSVFLLRAQDGKAVQDLESLLTSKSGLQAFQAFLRSEYSEENLKFWLACEDYKDAPSKTKASSICSQFINPDAPQEVNLDAETREALLSVMGSLGADTFNTAQQRIYNLMAKDSFPRFLRSAQSAHILK</sequence>
<reference evidence="3" key="1">
    <citation type="journal article" date="2004" name="Nature">
        <title>Genome duplication in the teleost fish Tetraodon nigroviridis reveals the early vertebrate proto-karyotype.</title>
        <authorList>
            <person name="Jaillon O."/>
            <person name="Aury J.-M."/>
            <person name="Brunet F."/>
            <person name="Petit J.-L."/>
            <person name="Stange-Thomann N."/>
            <person name="Mauceli E."/>
            <person name="Bouneau L."/>
            <person name="Fischer C."/>
            <person name="Ozouf-Costaz C."/>
            <person name="Bernot A."/>
            <person name="Nicaud S."/>
            <person name="Jaffe D."/>
            <person name="Fisher S."/>
            <person name="Lutfalla G."/>
            <person name="Dossat C."/>
            <person name="Segurens B."/>
            <person name="Dasilva C."/>
            <person name="Salanoubat M."/>
            <person name="Levy M."/>
            <person name="Boudet N."/>
            <person name="Castellano S."/>
            <person name="Anthouard V."/>
            <person name="Jubin C."/>
            <person name="Castelli V."/>
            <person name="Katinka M."/>
            <person name="Vacherie B."/>
            <person name="Biemont C."/>
            <person name="Skalli Z."/>
            <person name="Cattolico L."/>
            <person name="Poulain J."/>
            <person name="De Berardinis V."/>
            <person name="Cruaud C."/>
            <person name="Duprat S."/>
            <person name="Brottier P."/>
            <person name="Coutanceau J.-P."/>
            <person name="Gouzy J."/>
            <person name="Parra G."/>
            <person name="Lardier G."/>
            <person name="Chapple C."/>
            <person name="McKernan K.J."/>
            <person name="McEwan P."/>
            <person name="Bosak S."/>
            <person name="Kellis M."/>
            <person name="Volff J.-N."/>
            <person name="Guigo R."/>
            <person name="Zody M.C."/>
            <person name="Mesirov J."/>
            <person name="Lindblad-Toh K."/>
            <person name="Birren B."/>
            <person name="Nusbaum C."/>
            <person name="Kahn D."/>
            <person name="Robinson-Rechavi M."/>
            <person name="Laudet V."/>
            <person name="Schachter V."/>
            <person name="Quetier F."/>
            <person name="Saurin W."/>
            <person name="Scarpelli C."/>
            <person name="Wincker P."/>
            <person name="Lander E.S."/>
            <person name="Weissenbach J."/>
            <person name="Roest Crollius H."/>
        </authorList>
    </citation>
    <scope>NUCLEOTIDE SEQUENCE [LARGE SCALE GENOMIC DNA]</scope>
</reference>
<dbReference type="GeneTree" id="ENSGT00940000161004"/>
<dbReference type="HOGENOM" id="CLU_059863_3_0_1"/>
<feature type="domain" description="RGS" evidence="1">
    <location>
        <begin position="62"/>
        <end position="174"/>
    </location>
</feature>
<dbReference type="PRINTS" id="PR01301">
    <property type="entry name" value="RGSPROTEIN"/>
</dbReference>
<dbReference type="PANTHER" id="PTHR10845:SF274">
    <property type="entry name" value="REGULATOR OF G-PROTEIN SIGNALING 5-LIKE"/>
    <property type="match status" value="1"/>
</dbReference>
<protein>
    <submittedName>
        <fullName evidence="2">Si:ch211-196h16.12</fullName>
    </submittedName>
</protein>
<dbReference type="OMA" id="HHKQKVQ"/>
<reference evidence="2" key="3">
    <citation type="submission" date="2025-09" db="UniProtKB">
        <authorList>
            <consortium name="Ensembl"/>
        </authorList>
    </citation>
    <scope>IDENTIFICATION</scope>
</reference>
<reference evidence="2" key="2">
    <citation type="submission" date="2025-08" db="UniProtKB">
        <authorList>
            <consortium name="Ensembl"/>
        </authorList>
    </citation>
    <scope>IDENTIFICATION</scope>
</reference>
<organism evidence="2 3">
    <name type="scientific">Tetraodon nigroviridis</name>
    <name type="common">Spotted green pufferfish</name>
    <name type="synonym">Chelonodon nigroviridis</name>
    <dbReference type="NCBI Taxonomy" id="99883"/>
    <lineage>
        <taxon>Eukaryota</taxon>
        <taxon>Metazoa</taxon>
        <taxon>Chordata</taxon>
        <taxon>Craniata</taxon>
        <taxon>Vertebrata</taxon>
        <taxon>Euteleostomi</taxon>
        <taxon>Actinopterygii</taxon>
        <taxon>Neopterygii</taxon>
        <taxon>Teleostei</taxon>
        <taxon>Neoteleostei</taxon>
        <taxon>Acanthomorphata</taxon>
        <taxon>Eupercaria</taxon>
        <taxon>Tetraodontiformes</taxon>
        <taxon>Tetradontoidea</taxon>
        <taxon>Tetraodontidae</taxon>
        <taxon>Tetraodon</taxon>
    </lineage>
</organism>
<dbReference type="FunFam" id="1.10.167.10:FF:000001">
    <property type="entry name" value="Putative regulator of g-protein signaling 12"/>
    <property type="match status" value="1"/>
</dbReference>
<dbReference type="AlphaFoldDB" id="H3C5F3"/>
<evidence type="ECO:0000313" key="2">
    <source>
        <dbReference type="Ensembl" id="ENSTNIP00000003472.1"/>
    </source>
</evidence>
<dbReference type="InParanoid" id="H3C5F3"/>
<dbReference type="SMART" id="SM00315">
    <property type="entry name" value="RGS"/>
    <property type="match status" value="1"/>
</dbReference>
<accession>H3C5F3</accession>
<evidence type="ECO:0000259" key="1">
    <source>
        <dbReference type="PROSITE" id="PS50132"/>
    </source>
</evidence>
<keyword evidence="3" id="KW-1185">Reference proteome</keyword>
<dbReference type="Ensembl" id="ENSTNIT00000003226.1">
    <property type="protein sequence ID" value="ENSTNIP00000003472.1"/>
    <property type="gene ID" value="ENSTNIG00000000780.1"/>
</dbReference>
<dbReference type="STRING" id="99883.ENSTNIP00000003472"/>
<dbReference type="Proteomes" id="UP000007303">
    <property type="component" value="Unassembled WGS sequence"/>
</dbReference>
<dbReference type="Gene3D" id="1.10.167.10">
    <property type="entry name" value="Regulator of G-protein Signalling 4, domain 2"/>
    <property type="match status" value="1"/>
</dbReference>
<dbReference type="PANTHER" id="PTHR10845">
    <property type="entry name" value="REGULATOR OF G PROTEIN SIGNALING"/>
    <property type="match status" value="1"/>
</dbReference>
<dbReference type="InterPro" id="IPR044926">
    <property type="entry name" value="RGS_subdomain_2"/>
</dbReference>
<name>H3C5F3_TETNG</name>
<evidence type="ECO:0000313" key="3">
    <source>
        <dbReference type="Proteomes" id="UP000007303"/>
    </source>
</evidence>
<dbReference type="Pfam" id="PF00615">
    <property type="entry name" value="RGS"/>
    <property type="match status" value="1"/>
</dbReference>
<dbReference type="InterPro" id="IPR016137">
    <property type="entry name" value="RGS"/>
</dbReference>
<dbReference type="SUPFAM" id="SSF48097">
    <property type="entry name" value="Regulator of G-protein signaling, RGS"/>
    <property type="match status" value="1"/>
</dbReference>
<dbReference type="PROSITE" id="PS50132">
    <property type="entry name" value="RGS"/>
    <property type="match status" value="1"/>
</dbReference>
<dbReference type="InterPro" id="IPR036305">
    <property type="entry name" value="RGS_sf"/>
</dbReference>
<proteinExistence type="predicted"/>